<dbReference type="Proteomes" id="UP000030764">
    <property type="component" value="Unassembled WGS sequence"/>
</dbReference>
<dbReference type="AlphaFoldDB" id="A0A085M804"/>
<evidence type="ECO:0000313" key="3">
    <source>
        <dbReference type="Proteomes" id="UP000030764"/>
    </source>
</evidence>
<proteinExistence type="predicted"/>
<reference evidence="1 3" key="1">
    <citation type="journal article" date="2014" name="Nat. Genet.">
        <title>Genome and transcriptome of the porcine whipworm Trichuris suis.</title>
        <authorList>
            <person name="Jex A.R."/>
            <person name="Nejsum P."/>
            <person name="Schwarz E.M."/>
            <person name="Hu L."/>
            <person name="Young N.D."/>
            <person name="Hall R.S."/>
            <person name="Korhonen P.K."/>
            <person name="Liao S."/>
            <person name="Thamsborg S."/>
            <person name="Xia J."/>
            <person name="Xu P."/>
            <person name="Wang S."/>
            <person name="Scheerlinck J.P."/>
            <person name="Hofmann A."/>
            <person name="Sternberg P.W."/>
            <person name="Wang J."/>
            <person name="Gasser R.B."/>
        </authorList>
    </citation>
    <scope>NUCLEOTIDE SEQUENCE [LARGE SCALE GENOMIC DNA]</scope>
    <source>
        <strain evidence="2">DCEP-RM93F</strain>
        <strain evidence="1">DCEP-RM93M</strain>
    </source>
</reference>
<accession>A0A085M804</accession>
<sequence length="98" mass="11152">MKCYKQLLRLSSRAESEPVTTSKDADNLRAGQRQQRLSYYSNWFTSPYGRFCDSVLHNVSREKRKPVSRKPALPINRTRTAVVNNSAGNGVDYLTPTT</sequence>
<evidence type="ECO:0000313" key="2">
    <source>
        <dbReference type="EMBL" id="KFD66445.1"/>
    </source>
</evidence>
<evidence type="ECO:0000313" key="1">
    <source>
        <dbReference type="EMBL" id="KFD53350.1"/>
    </source>
</evidence>
<name>A0A085M804_9BILA</name>
<dbReference type="Proteomes" id="UP000030758">
    <property type="component" value="Unassembled WGS sequence"/>
</dbReference>
<protein>
    <submittedName>
        <fullName evidence="1">Uncharacterized protein</fullName>
    </submittedName>
</protein>
<dbReference type="EMBL" id="KL367525">
    <property type="protein sequence ID" value="KFD66445.1"/>
    <property type="molecule type" value="Genomic_DNA"/>
</dbReference>
<dbReference type="EMBL" id="KL363218">
    <property type="protein sequence ID" value="KFD53350.1"/>
    <property type="molecule type" value="Genomic_DNA"/>
</dbReference>
<organism evidence="1 3">
    <name type="scientific">Trichuris suis</name>
    <name type="common">pig whipworm</name>
    <dbReference type="NCBI Taxonomy" id="68888"/>
    <lineage>
        <taxon>Eukaryota</taxon>
        <taxon>Metazoa</taxon>
        <taxon>Ecdysozoa</taxon>
        <taxon>Nematoda</taxon>
        <taxon>Enoplea</taxon>
        <taxon>Dorylaimia</taxon>
        <taxon>Trichinellida</taxon>
        <taxon>Trichuridae</taxon>
        <taxon>Trichuris</taxon>
    </lineage>
</organism>
<gene>
    <name evidence="1" type="ORF">M513_05831</name>
    <name evidence="2" type="ORF">M514_05831</name>
</gene>
<keyword evidence="3" id="KW-1185">Reference proteome</keyword>